<proteinExistence type="predicted"/>
<organism evidence="1 2">
    <name type="scientific">Saccharata proteae CBS 121410</name>
    <dbReference type="NCBI Taxonomy" id="1314787"/>
    <lineage>
        <taxon>Eukaryota</taxon>
        <taxon>Fungi</taxon>
        <taxon>Dikarya</taxon>
        <taxon>Ascomycota</taxon>
        <taxon>Pezizomycotina</taxon>
        <taxon>Dothideomycetes</taxon>
        <taxon>Dothideomycetes incertae sedis</taxon>
        <taxon>Botryosphaeriales</taxon>
        <taxon>Saccharataceae</taxon>
        <taxon>Saccharata</taxon>
    </lineage>
</organism>
<feature type="non-terminal residue" evidence="1">
    <location>
        <position position="188"/>
    </location>
</feature>
<evidence type="ECO:0000313" key="2">
    <source>
        <dbReference type="Proteomes" id="UP000799776"/>
    </source>
</evidence>
<evidence type="ECO:0000313" key="1">
    <source>
        <dbReference type="EMBL" id="KAF2087063.1"/>
    </source>
</evidence>
<dbReference type="EMBL" id="ML978721">
    <property type="protein sequence ID" value="KAF2087063.1"/>
    <property type="molecule type" value="Genomic_DNA"/>
</dbReference>
<name>A0A9P4HUM9_9PEZI</name>
<reference evidence="1" key="1">
    <citation type="journal article" date="2020" name="Stud. Mycol.">
        <title>101 Dothideomycetes genomes: a test case for predicting lifestyles and emergence of pathogens.</title>
        <authorList>
            <person name="Haridas S."/>
            <person name="Albert R."/>
            <person name="Binder M."/>
            <person name="Bloem J."/>
            <person name="Labutti K."/>
            <person name="Salamov A."/>
            <person name="Andreopoulos B."/>
            <person name="Baker S."/>
            <person name="Barry K."/>
            <person name="Bills G."/>
            <person name="Bluhm B."/>
            <person name="Cannon C."/>
            <person name="Castanera R."/>
            <person name="Culley D."/>
            <person name="Daum C."/>
            <person name="Ezra D."/>
            <person name="Gonzalez J."/>
            <person name="Henrissat B."/>
            <person name="Kuo A."/>
            <person name="Liang C."/>
            <person name="Lipzen A."/>
            <person name="Lutzoni F."/>
            <person name="Magnuson J."/>
            <person name="Mondo S."/>
            <person name="Nolan M."/>
            <person name="Ohm R."/>
            <person name="Pangilinan J."/>
            <person name="Park H.-J."/>
            <person name="Ramirez L."/>
            <person name="Alfaro M."/>
            <person name="Sun H."/>
            <person name="Tritt A."/>
            <person name="Yoshinaga Y."/>
            <person name="Zwiers L.-H."/>
            <person name="Turgeon B."/>
            <person name="Goodwin S."/>
            <person name="Spatafora J."/>
            <person name="Crous P."/>
            <person name="Grigoriev I."/>
        </authorList>
    </citation>
    <scope>NUCLEOTIDE SEQUENCE</scope>
    <source>
        <strain evidence="1">CBS 121410</strain>
    </source>
</reference>
<keyword evidence="2" id="KW-1185">Reference proteome</keyword>
<sequence>PPPPSWLRGKWHVTHSTLPMWKSKRNVTITYTPLPSSSDQKSPHPHEPTLPLIDDLVEYQSLSNAKIKSVHGVDTPVEQANGWAWAWRGKGWLKIASSQWEALGYGDEPGTATPGTGGEGEDEGRQWVVTYFAKTLFTPAGIDLYARHPGGLKSETVENIKEELGKMEDAGLRELAGTLFEVKMDGAR</sequence>
<comment type="caution">
    <text evidence="1">The sequence shown here is derived from an EMBL/GenBank/DDBJ whole genome shotgun (WGS) entry which is preliminary data.</text>
</comment>
<protein>
    <submittedName>
        <fullName evidence="1">Uncharacterized protein</fullName>
    </submittedName>
</protein>
<feature type="non-terminal residue" evidence="1">
    <location>
        <position position="1"/>
    </location>
</feature>
<dbReference type="OrthoDB" id="9975758at2759"/>
<gene>
    <name evidence="1" type="ORF">K490DRAFT_2708</name>
</gene>
<dbReference type="AlphaFoldDB" id="A0A9P4HUM9"/>
<dbReference type="Proteomes" id="UP000799776">
    <property type="component" value="Unassembled WGS sequence"/>
</dbReference>
<accession>A0A9P4HUM9</accession>